<proteinExistence type="predicted"/>
<dbReference type="InterPro" id="IPR050763">
    <property type="entry name" value="ABC_transporter_ATP-binding"/>
</dbReference>
<dbReference type="GO" id="GO:0005524">
    <property type="term" value="F:ATP binding"/>
    <property type="evidence" value="ECO:0007669"/>
    <property type="project" value="UniProtKB-KW"/>
</dbReference>
<dbReference type="InterPro" id="IPR003439">
    <property type="entry name" value="ABC_transporter-like_ATP-bd"/>
</dbReference>
<reference evidence="8 9" key="1">
    <citation type="submission" date="2019-09" db="EMBL/GenBank/DDBJ databases">
        <title>Phylogeny of genus Pseudoclavibacter and closely related genus.</title>
        <authorList>
            <person name="Li Y."/>
        </authorList>
    </citation>
    <scope>NUCLEOTIDE SEQUENCE [LARGE SCALE GENOMIC DNA]</scope>
    <source>
        <strain evidence="8 9">EGI 60007</strain>
    </source>
</reference>
<protein>
    <submittedName>
        <fullName evidence="8">ABC transporter ATP-binding protein</fullName>
    </submittedName>
</protein>
<accession>A0A6H9WSD2</accession>
<dbReference type="SUPFAM" id="SSF52540">
    <property type="entry name" value="P-loop containing nucleoside triphosphate hydrolases"/>
    <property type="match status" value="1"/>
</dbReference>
<evidence type="ECO:0000256" key="1">
    <source>
        <dbReference type="ARBA" id="ARBA00004202"/>
    </source>
</evidence>
<evidence type="ECO:0000256" key="3">
    <source>
        <dbReference type="ARBA" id="ARBA00022741"/>
    </source>
</evidence>
<evidence type="ECO:0000256" key="6">
    <source>
        <dbReference type="SAM" id="MobiDB-lite"/>
    </source>
</evidence>
<dbReference type="GO" id="GO:0016887">
    <property type="term" value="F:ATP hydrolysis activity"/>
    <property type="evidence" value="ECO:0007669"/>
    <property type="project" value="InterPro"/>
</dbReference>
<feature type="compositionally biased region" description="Acidic residues" evidence="6">
    <location>
        <begin position="21"/>
        <end position="36"/>
    </location>
</feature>
<dbReference type="OrthoDB" id="9804819at2"/>
<evidence type="ECO:0000256" key="4">
    <source>
        <dbReference type="ARBA" id="ARBA00022840"/>
    </source>
</evidence>
<evidence type="ECO:0000313" key="8">
    <source>
        <dbReference type="EMBL" id="KAB1650541.1"/>
    </source>
</evidence>
<sequence>MTEAAEPEAGSETETPGGAQDDGESDASGLDDEPVDVIESSPAPPRPERDLRFGVATAAGLSTMTPVARVTEAPHRELGEAVLRVEGLTKAFGTTVAVRDVSLEVRKGSFFGIVGPNGAGKTTTLSMVTGLLRPTSGSATVLGVDVWRASAKARSHIGILPDRLRLFDQLTGAQLLYYTGVLRGLPADEARARAASLIDTFELSRSASRLVVDYSAGMTKKVALASALIHSPDLLVLDEPFESIDPVSAGQLTDILFEYVDRGGTVMLSSHSMDLVQRVCDHVAVIVDGEILADGTVAEVRGDVTLEERFRDIVRGPRQTEGLDWLGISFS</sequence>
<dbReference type="SMART" id="SM00382">
    <property type="entry name" value="AAA"/>
    <property type="match status" value="1"/>
</dbReference>
<dbReference type="Proteomes" id="UP000431744">
    <property type="component" value="Unassembled WGS sequence"/>
</dbReference>
<dbReference type="PANTHER" id="PTHR42711">
    <property type="entry name" value="ABC TRANSPORTER ATP-BINDING PROTEIN"/>
    <property type="match status" value="1"/>
</dbReference>
<dbReference type="InterPro" id="IPR027417">
    <property type="entry name" value="P-loop_NTPase"/>
</dbReference>
<evidence type="ECO:0000256" key="5">
    <source>
        <dbReference type="ARBA" id="ARBA00023251"/>
    </source>
</evidence>
<keyword evidence="3" id="KW-0547">Nucleotide-binding</keyword>
<dbReference type="EMBL" id="WBJY01000001">
    <property type="protein sequence ID" value="KAB1650541.1"/>
    <property type="molecule type" value="Genomic_DNA"/>
</dbReference>
<comment type="subcellular location">
    <subcellularLocation>
        <location evidence="1">Cell membrane</location>
        <topology evidence="1">Peripheral membrane protein</topology>
    </subcellularLocation>
</comment>
<feature type="compositionally biased region" description="Acidic residues" evidence="6">
    <location>
        <begin position="1"/>
        <end position="11"/>
    </location>
</feature>
<feature type="region of interest" description="Disordered" evidence="6">
    <location>
        <begin position="1"/>
        <end position="50"/>
    </location>
</feature>
<evidence type="ECO:0000313" key="9">
    <source>
        <dbReference type="Proteomes" id="UP000431744"/>
    </source>
</evidence>
<keyword evidence="9" id="KW-1185">Reference proteome</keyword>
<dbReference type="GO" id="GO:0046677">
    <property type="term" value="P:response to antibiotic"/>
    <property type="evidence" value="ECO:0007669"/>
    <property type="project" value="UniProtKB-KW"/>
</dbReference>
<evidence type="ECO:0000256" key="2">
    <source>
        <dbReference type="ARBA" id="ARBA00022448"/>
    </source>
</evidence>
<evidence type="ECO:0000259" key="7">
    <source>
        <dbReference type="PROSITE" id="PS50893"/>
    </source>
</evidence>
<dbReference type="InterPro" id="IPR003593">
    <property type="entry name" value="AAA+_ATPase"/>
</dbReference>
<dbReference type="PROSITE" id="PS50893">
    <property type="entry name" value="ABC_TRANSPORTER_2"/>
    <property type="match status" value="1"/>
</dbReference>
<name>A0A6H9WSD2_9MICO</name>
<dbReference type="AlphaFoldDB" id="A0A6H9WSD2"/>
<keyword evidence="5" id="KW-0046">Antibiotic resistance</keyword>
<gene>
    <name evidence="8" type="ORF">F8O04_06150</name>
</gene>
<dbReference type="CDD" id="cd03230">
    <property type="entry name" value="ABC_DR_subfamily_A"/>
    <property type="match status" value="1"/>
</dbReference>
<comment type="caution">
    <text evidence="8">The sequence shown here is derived from an EMBL/GenBank/DDBJ whole genome shotgun (WGS) entry which is preliminary data.</text>
</comment>
<feature type="domain" description="ABC transporter" evidence="7">
    <location>
        <begin position="83"/>
        <end position="313"/>
    </location>
</feature>
<dbReference type="Gene3D" id="3.40.50.300">
    <property type="entry name" value="P-loop containing nucleotide triphosphate hydrolases"/>
    <property type="match status" value="1"/>
</dbReference>
<keyword evidence="2" id="KW-0813">Transport</keyword>
<dbReference type="Pfam" id="PF00005">
    <property type="entry name" value="ABC_tran"/>
    <property type="match status" value="1"/>
</dbReference>
<dbReference type="PANTHER" id="PTHR42711:SF19">
    <property type="entry name" value="DOXORUBICIN RESISTANCE ATP-BINDING PROTEIN DRRA"/>
    <property type="match status" value="1"/>
</dbReference>
<keyword evidence="4 8" id="KW-0067">ATP-binding</keyword>
<organism evidence="8 9">
    <name type="scientific">Pseudoclavibacter endophyticus</name>
    <dbReference type="NCBI Taxonomy" id="1778590"/>
    <lineage>
        <taxon>Bacteria</taxon>
        <taxon>Bacillati</taxon>
        <taxon>Actinomycetota</taxon>
        <taxon>Actinomycetes</taxon>
        <taxon>Micrococcales</taxon>
        <taxon>Microbacteriaceae</taxon>
        <taxon>Pseudoclavibacter</taxon>
    </lineage>
</organism>
<dbReference type="GO" id="GO:0005886">
    <property type="term" value="C:plasma membrane"/>
    <property type="evidence" value="ECO:0007669"/>
    <property type="project" value="UniProtKB-SubCell"/>
</dbReference>